<evidence type="ECO:0000256" key="3">
    <source>
        <dbReference type="SAM" id="MobiDB-lite"/>
    </source>
</evidence>
<proteinExistence type="inferred from homology"/>
<evidence type="ECO:0000256" key="1">
    <source>
        <dbReference type="ARBA" id="ARBA00022860"/>
    </source>
</evidence>
<dbReference type="EMBL" id="JBFOLJ010000050">
    <property type="protein sequence ID" value="KAL2456869.1"/>
    <property type="molecule type" value="Genomic_DNA"/>
</dbReference>
<sequence length="406" mass="45686">MGITGELVRSVFLKSRSVQTHESLERSYAVEKKRWSSVRSYLCGDEFSSIVAEDDFSSSKPAIDEGEFTSVYAEADMASIRSSEATVNQPLPGDFKDKADAESNEVKNGSPKEKQNSTYKLFQQEDATMIIQSAFRRFLERRGNAGMKLQDCKKDPVGSSSRESMGTSIEVQTGNSSDIFSFQEESIAVHHPVRHKSRAQVLKLQEDWDDSTVSSVISKMRIQNKMEAATRRERALAYAFSQQLRICSKKKQIKSNSNETGVGWSWLERWMATRLPENTMMEDQMCKQIEAVSSQQTTGIRKRLLDVAMEENESCGSNEVSLRVEVTSVAVPKDVPRPTKNRNKATRNVSKQCAASSYLCPKESKDTKKVCHLEDGRDKRKRAKQPGNKREITNTDSTCQVAAEIE</sequence>
<feature type="compositionally biased region" description="Polar residues" evidence="3">
    <location>
        <begin position="158"/>
        <end position="168"/>
    </location>
</feature>
<comment type="caution">
    <text evidence="4">The sequence shown here is derived from an EMBL/GenBank/DDBJ whole genome shotgun (WGS) entry which is preliminary data.</text>
</comment>
<evidence type="ECO:0000313" key="5">
    <source>
        <dbReference type="Proteomes" id="UP001604277"/>
    </source>
</evidence>
<comment type="similarity">
    <text evidence="2">Belongs to the IQD family.</text>
</comment>
<evidence type="ECO:0000313" key="4">
    <source>
        <dbReference type="EMBL" id="KAL2456869.1"/>
    </source>
</evidence>
<dbReference type="PANTHER" id="PTHR32295:SF15">
    <property type="entry name" value="PROTEIN IQ-DOMAIN 33"/>
    <property type="match status" value="1"/>
</dbReference>
<keyword evidence="5" id="KW-1185">Reference proteome</keyword>
<feature type="region of interest" description="Disordered" evidence="3">
    <location>
        <begin position="371"/>
        <end position="406"/>
    </location>
</feature>
<reference evidence="5" key="1">
    <citation type="submission" date="2024-07" db="EMBL/GenBank/DDBJ databases">
        <title>Two chromosome-level genome assemblies of Korean endemic species Abeliophyllum distichum and Forsythia ovata (Oleaceae).</title>
        <authorList>
            <person name="Jang H."/>
        </authorList>
    </citation>
    <scope>NUCLEOTIDE SEQUENCE [LARGE SCALE GENOMIC DNA]</scope>
</reference>
<organism evidence="4 5">
    <name type="scientific">Forsythia ovata</name>
    <dbReference type="NCBI Taxonomy" id="205694"/>
    <lineage>
        <taxon>Eukaryota</taxon>
        <taxon>Viridiplantae</taxon>
        <taxon>Streptophyta</taxon>
        <taxon>Embryophyta</taxon>
        <taxon>Tracheophyta</taxon>
        <taxon>Spermatophyta</taxon>
        <taxon>Magnoliopsida</taxon>
        <taxon>eudicotyledons</taxon>
        <taxon>Gunneridae</taxon>
        <taxon>Pentapetalae</taxon>
        <taxon>asterids</taxon>
        <taxon>lamiids</taxon>
        <taxon>Lamiales</taxon>
        <taxon>Oleaceae</taxon>
        <taxon>Forsythieae</taxon>
        <taxon>Forsythia</taxon>
    </lineage>
</organism>
<accession>A0ABD1NZM3</accession>
<feature type="compositionally biased region" description="Basic and acidic residues" evidence="3">
    <location>
        <begin position="94"/>
        <end position="115"/>
    </location>
</feature>
<keyword evidence="1" id="KW-0112">Calmodulin-binding</keyword>
<name>A0ABD1NZM3_9LAMI</name>
<dbReference type="PANTHER" id="PTHR32295">
    <property type="entry name" value="IQ-DOMAIN 5-RELATED"/>
    <property type="match status" value="1"/>
</dbReference>
<dbReference type="AlphaFoldDB" id="A0ABD1NZM3"/>
<evidence type="ECO:0000256" key="2">
    <source>
        <dbReference type="ARBA" id="ARBA00024341"/>
    </source>
</evidence>
<protein>
    <submittedName>
        <fullName evidence="4">IQ-domain 33</fullName>
    </submittedName>
</protein>
<dbReference type="Proteomes" id="UP001604277">
    <property type="component" value="Unassembled WGS sequence"/>
</dbReference>
<feature type="region of interest" description="Disordered" evidence="3">
    <location>
        <begin position="83"/>
        <end position="117"/>
    </location>
</feature>
<feature type="region of interest" description="Disordered" evidence="3">
    <location>
        <begin position="149"/>
        <end position="168"/>
    </location>
</feature>
<dbReference type="GO" id="GO:0005516">
    <property type="term" value="F:calmodulin binding"/>
    <property type="evidence" value="ECO:0007669"/>
    <property type="project" value="UniProtKB-KW"/>
</dbReference>
<gene>
    <name evidence="4" type="ORF">Fot_56624</name>
</gene>